<dbReference type="AlphaFoldDB" id="A0A081L7Y1"/>
<evidence type="ECO:0000256" key="1">
    <source>
        <dbReference type="ARBA" id="ARBA00024353"/>
    </source>
</evidence>
<keyword evidence="3" id="KW-1133">Transmembrane helix</keyword>
<dbReference type="InterPro" id="IPR041916">
    <property type="entry name" value="Anti_sigma_zinc_sf"/>
</dbReference>
<evidence type="ECO:0000313" key="6">
    <source>
        <dbReference type="Proteomes" id="UP000028091"/>
    </source>
</evidence>
<reference evidence="5 6" key="1">
    <citation type="submission" date="2012-09" db="EMBL/GenBank/DDBJ databases">
        <title>Genome Sequence of Bacillus sp. DW5-4.</title>
        <authorList>
            <person name="Lai Q."/>
            <person name="Liu Y."/>
            <person name="Shao Z."/>
        </authorList>
    </citation>
    <scope>NUCLEOTIDE SEQUENCE [LARGE SCALE GENOMIC DNA]</scope>
    <source>
        <strain evidence="5 6">DW5-4</strain>
    </source>
</reference>
<comment type="caution">
    <text evidence="5">The sequence shown here is derived from an EMBL/GenBank/DDBJ whole genome shotgun (WGS) entry which is preliminary data.</text>
</comment>
<sequence length="208" mass="23338">MSCQDRIVQLMHQYLDRDIMPEDEKELKSHLQSCEECRTHFQQIEKSIALVQSTSHIEAPSDFTAKVMAGLPKEKKRVSIQRWIKAHPLMVAAALFLILMGGSLFTSWNTDHNFSVSKQPNLVVENDTVTVPKGETVKGDVTVKNGKLIVEGKVDGNVTVVNGEQLTASAGQVTGQINEINEVFDWIWYKMKSTAQNVMRVIGPEEQK</sequence>
<accession>A0A081L7Y1</accession>
<name>A0A081L7Y1_9BACI</name>
<dbReference type="OrthoDB" id="9782842at2"/>
<feature type="domain" description="Putative zinc-finger" evidence="4">
    <location>
        <begin position="5"/>
        <end position="38"/>
    </location>
</feature>
<proteinExistence type="inferred from homology"/>
<evidence type="ECO:0000313" key="5">
    <source>
        <dbReference type="EMBL" id="KEP25357.1"/>
    </source>
</evidence>
<evidence type="ECO:0000256" key="2">
    <source>
        <dbReference type="ARBA" id="ARBA00024438"/>
    </source>
</evidence>
<keyword evidence="3" id="KW-0472">Membrane</keyword>
<dbReference type="Pfam" id="PF13490">
    <property type="entry name" value="zf-HC2"/>
    <property type="match status" value="1"/>
</dbReference>
<dbReference type="eggNOG" id="COG5662">
    <property type="taxonomic scope" value="Bacteria"/>
</dbReference>
<keyword evidence="6" id="KW-1185">Reference proteome</keyword>
<comment type="similarity">
    <text evidence="1">Belongs to the zinc-associated anti-sigma factor (ZAS) superfamily. Anti-sigma-W factor family.</text>
</comment>
<dbReference type="EMBL" id="JOTP01000024">
    <property type="protein sequence ID" value="KEP25357.1"/>
    <property type="molecule type" value="Genomic_DNA"/>
</dbReference>
<dbReference type="InterPro" id="IPR027383">
    <property type="entry name" value="Znf_put"/>
</dbReference>
<dbReference type="Proteomes" id="UP000028091">
    <property type="component" value="Unassembled WGS sequence"/>
</dbReference>
<keyword evidence="3" id="KW-0812">Transmembrane</keyword>
<dbReference type="Gene3D" id="1.10.10.1320">
    <property type="entry name" value="Anti-sigma factor, zinc-finger domain"/>
    <property type="match status" value="1"/>
</dbReference>
<dbReference type="RefSeq" id="WP_034324048.1">
    <property type="nucleotide sequence ID" value="NZ_JAVIKA010000014.1"/>
</dbReference>
<evidence type="ECO:0000256" key="3">
    <source>
        <dbReference type="SAM" id="Phobius"/>
    </source>
</evidence>
<gene>
    <name evidence="5" type="ORF">BA70_09110</name>
</gene>
<organism evidence="5 6">
    <name type="scientific">Bacillus zhangzhouensis</name>
    <dbReference type="NCBI Taxonomy" id="1178540"/>
    <lineage>
        <taxon>Bacteria</taxon>
        <taxon>Bacillati</taxon>
        <taxon>Bacillota</taxon>
        <taxon>Bacilli</taxon>
        <taxon>Bacillales</taxon>
        <taxon>Bacillaceae</taxon>
        <taxon>Bacillus</taxon>
    </lineage>
</organism>
<feature type="transmembrane region" description="Helical" evidence="3">
    <location>
        <begin position="86"/>
        <end position="108"/>
    </location>
</feature>
<evidence type="ECO:0000259" key="4">
    <source>
        <dbReference type="Pfam" id="PF13490"/>
    </source>
</evidence>
<protein>
    <recommendedName>
        <fullName evidence="2">Anti-sigma-W factor RsiW</fullName>
    </recommendedName>
</protein>